<evidence type="ECO:0000256" key="5">
    <source>
        <dbReference type="ARBA" id="ARBA00012513"/>
    </source>
</evidence>
<dbReference type="CDD" id="cd14072">
    <property type="entry name" value="STKc_MARK"/>
    <property type="match status" value="1"/>
</dbReference>
<dbReference type="CDD" id="cd12196">
    <property type="entry name" value="MARK1-3_C"/>
    <property type="match status" value="1"/>
</dbReference>
<evidence type="ECO:0000256" key="13">
    <source>
        <dbReference type="ARBA" id="ARBA00022840"/>
    </source>
</evidence>
<evidence type="ECO:0000256" key="12">
    <source>
        <dbReference type="ARBA" id="ARBA00022777"/>
    </source>
</evidence>
<dbReference type="Gene3D" id="3.30.310.80">
    <property type="entry name" value="Kinase associated domain 1, KA1"/>
    <property type="match status" value="1"/>
</dbReference>
<evidence type="ECO:0000256" key="10">
    <source>
        <dbReference type="ARBA" id="ARBA00022723"/>
    </source>
</evidence>
<evidence type="ECO:0000256" key="4">
    <source>
        <dbReference type="ARBA" id="ARBA00006234"/>
    </source>
</evidence>
<sequence>MSSLQHTTHSNGRSDLSTRSSRTGVRTRSSDESQPPHVGNYRLLKTIGKGNFAKVKLARHILTGREVSFPEREYLHGFSLFQLFREVRIMKILNHPNIVKLFEVIETDRTLYLVMEYASGGEVFDYLVAHGRMKEKEARAKFRQIVSAVQYCHQKHIVHRDLKAENLLLDADMNIKIADFGFSNEFTMGNKLDTFCGSPPYAAPELFQGKKYDGPEVDVWSLGVILYTLVSGSLPFDGQNLKELRERVLRGKYRIPFYMSTDCENLLKRFLVLNPAKRGTLEQIMKDRWINAGFEEDELKPYTEPELDITDQKRIGGKDSESCTAETNRPSAVHDVQLCSFWPEGRTAVTVLERLYVKLRSSRIFCAHVPSVAVSPGGQRNPVASTHSIANSTTPDRLRFPRGTASRSTFHGGQLRDRRTATYNGPPASPTLSHDATPLSQTRSRGTSNLFSKLTSKLTRRVSTEFERNGRLEGSSRHVPGDQKGEGKDGKPRSLRFTWSMRTTTSMEPCDIMEEIFKVLDANDCNYKQQESFLLLCFHGDGRAENMVQWEMEVCKLPRLSLNGVRFKRISGSSIAFKNIASKVANELKL</sequence>
<keyword evidence="9" id="KW-0808">Transferase</keyword>
<keyword evidence="21" id="KW-1185">Reference proteome</keyword>
<dbReference type="InterPro" id="IPR049508">
    <property type="entry name" value="MARK1-4_cat"/>
</dbReference>
<dbReference type="GO" id="GO:0035556">
    <property type="term" value="P:intracellular signal transduction"/>
    <property type="evidence" value="ECO:0007669"/>
    <property type="project" value="TreeGrafter"/>
</dbReference>
<dbReference type="GO" id="GO:0046872">
    <property type="term" value="F:metal ion binding"/>
    <property type="evidence" value="ECO:0007669"/>
    <property type="project" value="UniProtKB-KW"/>
</dbReference>
<comment type="subcellular location">
    <subcellularLocation>
        <location evidence="2">Cell projection</location>
        <location evidence="2">Dendrite</location>
    </subcellularLocation>
    <subcellularLocation>
        <location evidence="3">Cytoplasm</location>
    </subcellularLocation>
</comment>
<comment type="catalytic activity">
    <reaction evidence="15">
        <text>L-threonyl-[protein] + ATP = O-phospho-L-threonyl-[protein] + ADP + H(+)</text>
        <dbReference type="Rhea" id="RHEA:46608"/>
        <dbReference type="Rhea" id="RHEA-COMP:11060"/>
        <dbReference type="Rhea" id="RHEA-COMP:11605"/>
        <dbReference type="ChEBI" id="CHEBI:15378"/>
        <dbReference type="ChEBI" id="CHEBI:30013"/>
        <dbReference type="ChEBI" id="CHEBI:30616"/>
        <dbReference type="ChEBI" id="CHEBI:61977"/>
        <dbReference type="ChEBI" id="CHEBI:456216"/>
        <dbReference type="EC" id="2.7.11.1"/>
    </reaction>
</comment>
<evidence type="ECO:0000313" key="20">
    <source>
        <dbReference type="Ensembl" id="ENSOSIP00000021720.1"/>
    </source>
</evidence>
<feature type="domain" description="Protein kinase" evidence="18">
    <location>
        <begin position="41"/>
        <end position="290"/>
    </location>
</feature>
<dbReference type="AlphaFoldDB" id="A0A8C7Y413"/>
<dbReference type="PROSITE" id="PS50032">
    <property type="entry name" value="KA1"/>
    <property type="match status" value="1"/>
</dbReference>
<feature type="compositionally biased region" description="Polar residues" evidence="17">
    <location>
        <begin position="382"/>
        <end position="395"/>
    </location>
</feature>
<dbReference type="GO" id="GO:0000226">
    <property type="term" value="P:microtubule cytoskeleton organization"/>
    <property type="evidence" value="ECO:0007669"/>
    <property type="project" value="TreeGrafter"/>
</dbReference>
<dbReference type="InterPro" id="IPR000719">
    <property type="entry name" value="Prot_kinase_dom"/>
</dbReference>
<reference evidence="20" key="2">
    <citation type="submission" date="2025-09" db="UniProtKB">
        <authorList>
            <consortium name="Ensembl"/>
        </authorList>
    </citation>
    <scope>IDENTIFICATION</scope>
</reference>
<evidence type="ECO:0000259" key="19">
    <source>
        <dbReference type="PROSITE" id="PS50032"/>
    </source>
</evidence>
<feature type="region of interest" description="Disordered" evidence="17">
    <location>
        <begin position="1"/>
        <end position="39"/>
    </location>
</feature>
<dbReference type="PROSITE" id="PS50011">
    <property type="entry name" value="PROTEIN_KINASE_DOM"/>
    <property type="match status" value="1"/>
</dbReference>
<evidence type="ECO:0000259" key="18">
    <source>
        <dbReference type="PROSITE" id="PS50011"/>
    </source>
</evidence>
<accession>A0A8C7Y413</accession>
<dbReference type="EC" id="2.7.11.1" evidence="5"/>
<feature type="region of interest" description="Disordered" evidence="17">
    <location>
        <begin position="462"/>
        <end position="494"/>
    </location>
</feature>
<keyword evidence="12" id="KW-0418">Kinase</keyword>
<dbReference type="PANTHER" id="PTHR24346">
    <property type="entry name" value="MAP/MICROTUBULE AFFINITY-REGULATING KINASE"/>
    <property type="match status" value="1"/>
</dbReference>
<protein>
    <recommendedName>
        <fullName evidence="5">non-specific serine/threonine protein kinase</fullName>
        <ecNumber evidence="5">2.7.11.1</ecNumber>
    </recommendedName>
</protein>
<reference evidence="20" key="1">
    <citation type="submission" date="2025-08" db="UniProtKB">
        <authorList>
            <consortium name="Ensembl"/>
        </authorList>
    </citation>
    <scope>IDENTIFICATION</scope>
</reference>
<feature type="compositionally biased region" description="Basic and acidic residues" evidence="17">
    <location>
        <begin position="462"/>
        <end position="492"/>
    </location>
</feature>
<dbReference type="Pfam" id="PF02149">
    <property type="entry name" value="KA1"/>
    <property type="match status" value="1"/>
</dbReference>
<dbReference type="FunFam" id="3.30.310.80:FF:000001">
    <property type="entry name" value="Non-specific serine/threonine protein kinase"/>
    <property type="match status" value="1"/>
</dbReference>
<evidence type="ECO:0000256" key="9">
    <source>
        <dbReference type="ARBA" id="ARBA00022679"/>
    </source>
</evidence>
<comment type="catalytic activity">
    <reaction evidence="16">
        <text>L-seryl-[protein] + ATP = O-phospho-L-seryl-[protein] + ADP + H(+)</text>
        <dbReference type="Rhea" id="RHEA:17989"/>
        <dbReference type="Rhea" id="RHEA-COMP:9863"/>
        <dbReference type="Rhea" id="RHEA-COMP:11604"/>
        <dbReference type="ChEBI" id="CHEBI:15378"/>
        <dbReference type="ChEBI" id="CHEBI:29999"/>
        <dbReference type="ChEBI" id="CHEBI:30616"/>
        <dbReference type="ChEBI" id="CHEBI:83421"/>
        <dbReference type="ChEBI" id="CHEBI:456216"/>
        <dbReference type="EC" id="2.7.11.1"/>
    </reaction>
</comment>
<proteinExistence type="inferred from homology"/>
<evidence type="ECO:0000256" key="7">
    <source>
        <dbReference type="ARBA" id="ARBA00022527"/>
    </source>
</evidence>
<dbReference type="FunFam" id="1.10.510.10:FF:000156">
    <property type="entry name" value="Serine/threonine-protein kinase SIK3 homolog"/>
    <property type="match status" value="1"/>
</dbReference>
<dbReference type="Pfam" id="PF00069">
    <property type="entry name" value="Pkinase"/>
    <property type="match status" value="1"/>
</dbReference>
<evidence type="ECO:0000256" key="1">
    <source>
        <dbReference type="ARBA" id="ARBA00001946"/>
    </source>
</evidence>
<dbReference type="FunFam" id="3.30.200.20:FF:000003">
    <property type="entry name" value="Non-specific serine/threonine protein kinase"/>
    <property type="match status" value="1"/>
</dbReference>
<dbReference type="InterPro" id="IPR008271">
    <property type="entry name" value="Ser/Thr_kinase_AS"/>
</dbReference>
<dbReference type="SUPFAM" id="SSF56112">
    <property type="entry name" value="Protein kinase-like (PK-like)"/>
    <property type="match status" value="1"/>
</dbReference>
<comment type="cofactor">
    <cofactor evidence="1">
        <name>Mg(2+)</name>
        <dbReference type="ChEBI" id="CHEBI:18420"/>
    </cofactor>
</comment>
<feature type="compositionally biased region" description="Low complexity" evidence="17">
    <location>
        <begin position="17"/>
        <end position="27"/>
    </location>
</feature>
<keyword evidence="10" id="KW-0479">Metal-binding</keyword>
<evidence type="ECO:0000256" key="16">
    <source>
        <dbReference type="ARBA" id="ARBA00048679"/>
    </source>
</evidence>
<evidence type="ECO:0000256" key="6">
    <source>
        <dbReference type="ARBA" id="ARBA00022490"/>
    </source>
</evidence>
<dbReference type="PROSITE" id="PS00108">
    <property type="entry name" value="PROTEIN_KINASE_ST"/>
    <property type="match status" value="1"/>
</dbReference>
<dbReference type="GO" id="GO:0005524">
    <property type="term" value="F:ATP binding"/>
    <property type="evidence" value="ECO:0007669"/>
    <property type="project" value="UniProtKB-KW"/>
</dbReference>
<dbReference type="InterPro" id="IPR001772">
    <property type="entry name" value="KA1_dom"/>
</dbReference>
<evidence type="ECO:0000256" key="3">
    <source>
        <dbReference type="ARBA" id="ARBA00004496"/>
    </source>
</evidence>
<dbReference type="GO" id="GO:0050321">
    <property type="term" value="F:tau-protein kinase activity"/>
    <property type="evidence" value="ECO:0007669"/>
    <property type="project" value="TreeGrafter"/>
</dbReference>
<dbReference type="SUPFAM" id="SSF103243">
    <property type="entry name" value="KA1-like"/>
    <property type="match status" value="1"/>
</dbReference>
<keyword evidence="6" id="KW-0963">Cytoplasm</keyword>
<comment type="similarity">
    <text evidence="4">Belongs to the protein kinase superfamily. CAMK Ser/Thr protein kinase family. SNF1 subfamily.</text>
</comment>
<dbReference type="SMART" id="SM00220">
    <property type="entry name" value="S_TKc"/>
    <property type="match status" value="1"/>
</dbReference>
<feature type="domain" description="KA1" evidence="19">
    <location>
        <begin position="541"/>
        <end position="590"/>
    </location>
</feature>
<evidence type="ECO:0000256" key="2">
    <source>
        <dbReference type="ARBA" id="ARBA00004279"/>
    </source>
</evidence>
<keyword evidence="14" id="KW-0460">Magnesium</keyword>
<dbReference type="InterPro" id="IPR028375">
    <property type="entry name" value="KA1/Ssp2_C"/>
</dbReference>
<dbReference type="GeneTree" id="ENSGT00940000154862"/>
<evidence type="ECO:0000256" key="8">
    <source>
        <dbReference type="ARBA" id="ARBA00022553"/>
    </source>
</evidence>
<feature type="compositionally biased region" description="Polar residues" evidence="17">
    <location>
        <begin position="1"/>
        <end position="15"/>
    </location>
</feature>
<keyword evidence="7" id="KW-0723">Serine/threonine-protein kinase</keyword>
<dbReference type="PANTHER" id="PTHR24346:SF98">
    <property type="entry name" value="NON-SPECIFIC SERINE_THREONINE PROTEIN KINASE"/>
    <property type="match status" value="1"/>
</dbReference>
<evidence type="ECO:0000256" key="15">
    <source>
        <dbReference type="ARBA" id="ARBA00047899"/>
    </source>
</evidence>
<dbReference type="GO" id="GO:0005737">
    <property type="term" value="C:cytoplasm"/>
    <property type="evidence" value="ECO:0007669"/>
    <property type="project" value="UniProtKB-SubCell"/>
</dbReference>
<evidence type="ECO:0000256" key="14">
    <source>
        <dbReference type="ARBA" id="ARBA00022842"/>
    </source>
</evidence>
<dbReference type="InterPro" id="IPR011009">
    <property type="entry name" value="Kinase-like_dom_sf"/>
</dbReference>
<keyword evidence="11" id="KW-0547">Nucleotide-binding</keyword>
<name>A0A8C7Y413_9TELE</name>
<dbReference type="GO" id="GO:0030425">
    <property type="term" value="C:dendrite"/>
    <property type="evidence" value="ECO:0007669"/>
    <property type="project" value="UniProtKB-SubCell"/>
</dbReference>
<dbReference type="Proteomes" id="UP000694383">
    <property type="component" value="Unplaced"/>
</dbReference>
<organism evidence="20 21">
    <name type="scientific">Oryzias sinensis</name>
    <name type="common">Chinese medaka</name>
    <dbReference type="NCBI Taxonomy" id="183150"/>
    <lineage>
        <taxon>Eukaryota</taxon>
        <taxon>Metazoa</taxon>
        <taxon>Chordata</taxon>
        <taxon>Craniata</taxon>
        <taxon>Vertebrata</taxon>
        <taxon>Euteleostomi</taxon>
        <taxon>Actinopterygii</taxon>
        <taxon>Neopterygii</taxon>
        <taxon>Teleostei</taxon>
        <taxon>Neoteleostei</taxon>
        <taxon>Acanthomorphata</taxon>
        <taxon>Ovalentaria</taxon>
        <taxon>Atherinomorphae</taxon>
        <taxon>Beloniformes</taxon>
        <taxon>Adrianichthyidae</taxon>
        <taxon>Oryziinae</taxon>
        <taxon>Oryzias</taxon>
    </lineage>
</organism>
<evidence type="ECO:0000256" key="17">
    <source>
        <dbReference type="SAM" id="MobiDB-lite"/>
    </source>
</evidence>
<keyword evidence="13" id="KW-0067">ATP-binding</keyword>
<feature type="region of interest" description="Disordered" evidence="17">
    <location>
        <begin position="375"/>
        <end position="449"/>
    </location>
</feature>
<dbReference type="GO" id="GO:0005886">
    <property type="term" value="C:plasma membrane"/>
    <property type="evidence" value="ECO:0007669"/>
    <property type="project" value="TreeGrafter"/>
</dbReference>
<evidence type="ECO:0000313" key="21">
    <source>
        <dbReference type="Proteomes" id="UP000694383"/>
    </source>
</evidence>
<feature type="compositionally biased region" description="Polar residues" evidence="17">
    <location>
        <begin position="430"/>
        <end position="449"/>
    </location>
</feature>
<keyword evidence="8" id="KW-0597">Phosphoprotein</keyword>
<dbReference type="Ensembl" id="ENSOSIT00000022931.1">
    <property type="protein sequence ID" value="ENSOSIP00000021720.1"/>
    <property type="gene ID" value="ENSOSIG00000011462.1"/>
</dbReference>
<evidence type="ECO:0000256" key="11">
    <source>
        <dbReference type="ARBA" id="ARBA00022741"/>
    </source>
</evidence>
<dbReference type="Gene3D" id="1.10.510.10">
    <property type="entry name" value="Transferase(Phosphotransferase) domain 1"/>
    <property type="match status" value="1"/>
</dbReference>